<evidence type="ECO:0000313" key="7">
    <source>
        <dbReference type="Proteomes" id="UP000734854"/>
    </source>
</evidence>
<dbReference type="InterPro" id="IPR046955">
    <property type="entry name" value="PHR1-like"/>
</dbReference>
<dbReference type="InterPro" id="IPR017930">
    <property type="entry name" value="Myb_dom"/>
</dbReference>
<dbReference type="Pfam" id="PF00249">
    <property type="entry name" value="Myb_DNA-binding"/>
    <property type="match status" value="1"/>
</dbReference>
<keyword evidence="2" id="KW-0238">DNA-binding</keyword>
<dbReference type="NCBIfam" id="TIGR01557">
    <property type="entry name" value="myb_SHAQKYF"/>
    <property type="match status" value="1"/>
</dbReference>
<dbReference type="OrthoDB" id="551907at2759"/>
<keyword evidence="7" id="KW-1185">Reference proteome</keyword>
<evidence type="ECO:0000313" key="6">
    <source>
        <dbReference type="EMBL" id="KAG6522884.1"/>
    </source>
</evidence>
<dbReference type="AlphaFoldDB" id="A0A8J5LNF8"/>
<dbReference type="EMBL" id="JACMSC010000005">
    <property type="protein sequence ID" value="KAG6522884.1"/>
    <property type="molecule type" value="Genomic_DNA"/>
</dbReference>
<dbReference type="GO" id="GO:0003700">
    <property type="term" value="F:DNA-binding transcription factor activity"/>
    <property type="evidence" value="ECO:0007669"/>
    <property type="project" value="InterPro"/>
</dbReference>
<evidence type="ECO:0000256" key="4">
    <source>
        <dbReference type="ARBA" id="ARBA00023242"/>
    </source>
</evidence>
<dbReference type="InterPro" id="IPR006447">
    <property type="entry name" value="Myb_dom_plants"/>
</dbReference>
<comment type="caution">
    <text evidence="6">The sequence shown here is derived from an EMBL/GenBank/DDBJ whole genome shotgun (WGS) entry which is preliminary data.</text>
</comment>
<feature type="domain" description="HTH myb-type" evidence="5">
    <location>
        <begin position="16"/>
        <end position="76"/>
    </location>
</feature>
<dbReference type="PANTHER" id="PTHR31314:SF113">
    <property type="entry name" value="MYB FAMILY TRANSCRIPTION FACTOR MPH1"/>
    <property type="match status" value="1"/>
</dbReference>
<dbReference type="Proteomes" id="UP000734854">
    <property type="component" value="Unassembled WGS sequence"/>
</dbReference>
<dbReference type="GO" id="GO:0003677">
    <property type="term" value="F:DNA binding"/>
    <property type="evidence" value="ECO:0007669"/>
    <property type="project" value="UniProtKB-KW"/>
</dbReference>
<dbReference type="PROSITE" id="PS51294">
    <property type="entry name" value="HTH_MYB"/>
    <property type="match status" value="1"/>
</dbReference>
<evidence type="ECO:0000256" key="3">
    <source>
        <dbReference type="ARBA" id="ARBA00023163"/>
    </source>
</evidence>
<name>A0A8J5LNF8_ZINOF</name>
<accession>A0A8J5LNF8</accession>
<organism evidence="6 7">
    <name type="scientific">Zingiber officinale</name>
    <name type="common">Ginger</name>
    <name type="synonym">Amomum zingiber</name>
    <dbReference type="NCBI Taxonomy" id="94328"/>
    <lineage>
        <taxon>Eukaryota</taxon>
        <taxon>Viridiplantae</taxon>
        <taxon>Streptophyta</taxon>
        <taxon>Embryophyta</taxon>
        <taxon>Tracheophyta</taxon>
        <taxon>Spermatophyta</taxon>
        <taxon>Magnoliopsida</taxon>
        <taxon>Liliopsida</taxon>
        <taxon>Zingiberales</taxon>
        <taxon>Zingiberaceae</taxon>
        <taxon>Zingiber</taxon>
    </lineage>
</organism>
<evidence type="ECO:0000259" key="5">
    <source>
        <dbReference type="PROSITE" id="PS51294"/>
    </source>
</evidence>
<proteinExistence type="predicted"/>
<gene>
    <name evidence="6" type="ORF">ZIOFF_020039</name>
</gene>
<reference evidence="6 7" key="1">
    <citation type="submission" date="2020-08" db="EMBL/GenBank/DDBJ databases">
        <title>Plant Genome Project.</title>
        <authorList>
            <person name="Zhang R.-G."/>
        </authorList>
    </citation>
    <scope>NUCLEOTIDE SEQUENCE [LARGE SCALE GENOMIC DNA]</scope>
    <source>
        <tissue evidence="6">Rhizome</tissue>
    </source>
</reference>
<keyword evidence="1" id="KW-0805">Transcription regulation</keyword>
<keyword evidence="3" id="KW-0804">Transcription</keyword>
<evidence type="ECO:0000256" key="2">
    <source>
        <dbReference type="ARBA" id="ARBA00023125"/>
    </source>
</evidence>
<protein>
    <recommendedName>
        <fullName evidence="5">HTH myb-type domain-containing protein</fullName>
    </recommendedName>
</protein>
<evidence type="ECO:0000256" key="1">
    <source>
        <dbReference type="ARBA" id="ARBA00023015"/>
    </source>
</evidence>
<dbReference type="InterPro" id="IPR001005">
    <property type="entry name" value="SANT/Myb"/>
</dbReference>
<keyword evidence="4" id="KW-0539">Nucleus</keyword>
<dbReference type="PANTHER" id="PTHR31314">
    <property type="entry name" value="MYB FAMILY TRANSCRIPTION FACTOR PHL7-LIKE"/>
    <property type="match status" value="1"/>
</dbReference>
<sequence>MMMSCLEKREVRNYNRSETPRIRWTEELHSLFLQAVHSLGGCNEATPKQILKFMGVKELSISHVKSHLQMHRITSSQSTIDCTSQSKQKHCKKRKRSSIACTTSSPVVLHSQDSYQNSTFNSQYIFQLPSFDELLREWMLKHPSSNHPNEETVAVKEMDCELTLSSLNQESILDRVDTYRKPASKEGTECWGTTSSVDFHEREGSVTRSGDGCASCQHLNLELTMSSSCSCQCQL</sequence>